<feature type="region of interest" description="Disordered" evidence="1">
    <location>
        <begin position="62"/>
        <end position="106"/>
    </location>
</feature>
<evidence type="ECO:0008006" key="4">
    <source>
        <dbReference type="Google" id="ProtNLM"/>
    </source>
</evidence>
<dbReference type="EMBL" id="CP151512">
    <property type="protein sequence ID" value="WZN65640.1"/>
    <property type="molecule type" value="Genomic_DNA"/>
</dbReference>
<feature type="compositionally biased region" description="Basic and acidic residues" evidence="1">
    <location>
        <begin position="9"/>
        <end position="27"/>
    </location>
</feature>
<dbReference type="SUPFAM" id="SSF81383">
    <property type="entry name" value="F-box domain"/>
    <property type="match status" value="1"/>
</dbReference>
<evidence type="ECO:0000256" key="1">
    <source>
        <dbReference type="SAM" id="MobiDB-lite"/>
    </source>
</evidence>
<dbReference type="Proteomes" id="UP001472866">
    <property type="component" value="Chromosome 12"/>
</dbReference>
<proteinExistence type="predicted"/>
<feature type="region of interest" description="Disordered" evidence="1">
    <location>
        <begin position="410"/>
        <end position="432"/>
    </location>
</feature>
<feature type="region of interest" description="Disordered" evidence="1">
    <location>
        <begin position="1"/>
        <end position="27"/>
    </location>
</feature>
<gene>
    <name evidence="2" type="ORF">HKI87_12g72000</name>
</gene>
<accession>A0AAX4PHZ9</accession>
<dbReference type="AlphaFoldDB" id="A0AAX4PHZ9"/>
<protein>
    <recommendedName>
        <fullName evidence="4">F-box domain-containing protein</fullName>
    </recommendedName>
</protein>
<dbReference type="InterPro" id="IPR036770">
    <property type="entry name" value="Ankyrin_rpt-contain_sf"/>
</dbReference>
<reference evidence="2 3" key="1">
    <citation type="submission" date="2024-03" db="EMBL/GenBank/DDBJ databases">
        <title>Complete genome sequence of the green alga Chloropicon roscoffensis RCC1871.</title>
        <authorList>
            <person name="Lemieux C."/>
            <person name="Pombert J.-F."/>
            <person name="Otis C."/>
            <person name="Turmel M."/>
        </authorList>
    </citation>
    <scope>NUCLEOTIDE SEQUENCE [LARGE SCALE GENOMIC DNA]</scope>
    <source>
        <strain evidence="2 3">RCC1871</strain>
    </source>
</reference>
<dbReference type="InterPro" id="IPR036047">
    <property type="entry name" value="F-box-like_dom_sf"/>
</dbReference>
<sequence length="432" mass="50539">MSCGAGEPSTKRAKVDEEKEAKEEEDRLVRRREELVLMDANARANARAKRREVEEGLVREAMDEAERLKREAEDEAERLKREAEDEAERLKREAEAERLKRGKELSNEASRLFGPVKKRTKREKKRLKQEIKELKREAKREADRLKREADILKRKAEDEAERLKREAAAKGERMVREAKERAMLKYDRTLSEARLSFAHDVRSVCADLEAKNEKRLSHFRHLPLELWQIINKNLHQNDLLALAMTCRFFRDTTKEEERKLKTHDLLDLRKNGKMASHSMGWFQWVCDTWEIQPCFKGSVYEGDLLNCAALEGSVEILRWLVEEKGWELNRHTDWYAGLGGSVEVLEYLVDRGYKFKGWAFSGAASEGHLEALRFLRGLYPPCPWSRSEKGLCREEASRLGHQHVTDWIDQQEDESDASYTDSFTDSYGDEYF</sequence>
<keyword evidence="3" id="KW-1185">Reference proteome</keyword>
<dbReference type="CDD" id="cd09917">
    <property type="entry name" value="F-box_SF"/>
    <property type="match status" value="1"/>
</dbReference>
<evidence type="ECO:0000313" key="2">
    <source>
        <dbReference type="EMBL" id="WZN65640.1"/>
    </source>
</evidence>
<dbReference type="SUPFAM" id="SSF48403">
    <property type="entry name" value="Ankyrin repeat"/>
    <property type="match status" value="1"/>
</dbReference>
<evidence type="ECO:0000313" key="3">
    <source>
        <dbReference type="Proteomes" id="UP001472866"/>
    </source>
</evidence>
<organism evidence="2 3">
    <name type="scientific">Chloropicon roscoffensis</name>
    <dbReference type="NCBI Taxonomy" id="1461544"/>
    <lineage>
        <taxon>Eukaryota</taxon>
        <taxon>Viridiplantae</taxon>
        <taxon>Chlorophyta</taxon>
        <taxon>Chloropicophyceae</taxon>
        <taxon>Chloropicales</taxon>
        <taxon>Chloropicaceae</taxon>
        <taxon>Chloropicon</taxon>
    </lineage>
</organism>
<name>A0AAX4PHZ9_9CHLO</name>